<proteinExistence type="predicted"/>
<accession>A0A835YK52</accession>
<name>A0A835YK52_9STRA</name>
<dbReference type="Proteomes" id="UP000664859">
    <property type="component" value="Unassembled WGS sequence"/>
</dbReference>
<feature type="compositionally biased region" description="Low complexity" evidence="1">
    <location>
        <begin position="26"/>
        <end position="42"/>
    </location>
</feature>
<organism evidence="2 3">
    <name type="scientific">Tribonema minus</name>
    <dbReference type="NCBI Taxonomy" id="303371"/>
    <lineage>
        <taxon>Eukaryota</taxon>
        <taxon>Sar</taxon>
        <taxon>Stramenopiles</taxon>
        <taxon>Ochrophyta</taxon>
        <taxon>PX clade</taxon>
        <taxon>Xanthophyceae</taxon>
        <taxon>Tribonematales</taxon>
        <taxon>Tribonemataceae</taxon>
        <taxon>Tribonema</taxon>
    </lineage>
</organism>
<sequence>MSGSESEGGPAWKRFSSCSGGGSSSGGSASSSRDSSSSGQEDGVAEADAAEGRVVAEWLASTLATVPDSRGMLKRAIALPDSCLRTLLLNADEMILERTRAAEREAEFGPFDALANATEELEPDARD</sequence>
<keyword evidence="3" id="KW-1185">Reference proteome</keyword>
<feature type="region of interest" description="Disordered" evidence="1">
    <location>
        <begin position="1"/>
        <end position="49"/>
    </location>
</feature>
<reference evidence="2" key="1">
    <citation type="submission" date="2021-02" db="EMBL/GenBank/DDBJ databases">
        <title>First Annotated Genome of the Yellow-green Alga Tribonema minus.</title>
        <authorList>
            <person name="Mahan K.M."/>
        </authorList>
    </citation>
    <scope>NUCLEOTIDE SEQUENCE</scope>
    <source>
        <strain evidence="2">UTEX B ZZ1240</strain>
    </source>
</reference>
<evidence type="ECO:0000256" key="1">
    <source>
        <dbReference type="SAM" id="MobiDB-lite"/>
    </source>
</evidence>
<dbReference type="EMBL" id="JAFCMP010000531">
    <property type="protein sequence ID" value="KAG5176971.1"/>
    <property type="molecule type" value="Genomic_DNA"/>
</dbReference>
<protein>
    <submittedName>
        <fullName evidence="2">Uncharacterized protein</fullName>
    </submittedName>
</protein>
<comment type="caution">
    <text evidence="2">The sequence shown here is derived from an EMBL/GenBank/DDBJ whole genome shotgun (WGS) entry which is preliminary data.</text>
</comment>
<dbReference type="AlphaFoldDB" id="A0A835YK52"/>
<evidence type="ECO:0000313" key="2">
    <source>
        <dbReference type="EMBL" id="KAG5176971.1"/>
    </source>
</evidence>
<evidence type="ECO:0000313" key="3">
    <source>
        <dbReference type="Proteomes" id="UP000664859"/>
    </source>
</evidence>
<gene>
    <name evidence="2" type="ORF">JKP88DRAFT_350928</name>
</gene>